<proteinExistence type="predicted"/>
<organism evidence="1 2">
    <name type="scientific">Hymenobacter setariae</name>
    <dbReference type="NCBI Taxonomy" id="2594794"/>
    <lineage>
        <taxon>Bacteria</taxon>
        <taxon>Pseudomonadati</taxon>
        <taxon>Bacteroidota</taxon>
        <taxon>Cytophagia</taxon>
        <taxon>Cytophagales</taxon>
        <taxon>Hymenobacteraceae</taxon>
        <taxon>Hymenobacter</taxon>
    </lineage>
</organism>
<reference evidence="1 2" key="1">
    <citation type="submission" date="2019-07" db="EMBL/GenBank/DDBJ databases">
        <title>Hymenobacter sp. straun FUR1 Genome sequencing and assembly.</title>
        <authorList>
            <person name="Chhetri G."/>
        </authorList>
    </citation>
    <scope>NUCLEOTIDE SEQUENCE [LARGE SCALE GENOMIC DNA]</scope>
    <source>
        <strain evidence="1 2">Fur1</strain>
    </source>
</reference>
<keyword evidence="2" id="KW-1185">Reference proteome</keyword>
<evidence type="ECO:0000313" key="1">
    <source>
        <dbReference type="EMBL" id="TVT39405.1"/>
    </source>
</evidence>
<dbReference type="EMBL" id="VMRJ01000004">
    <property type="protein sequence ID" value="TVT39405.1"/>
    <property type="molecule type" value="Genomic_DNA"/>
</dbReference>
<evidence type="ECO:0008006" key="3">
    <source>
        <dbReference type="Google" id="ProtNLM"/>
    </source>
</evidence>
<dbReference type="AlphaFoldDB" id="A0A558BSE6"/>
<gene>
    <name evidence="1" type="ORF">FNT36_17275</name>
</gene>
<dbReference type="OrthoDB" id="893408at2"/>
<comment type="caution">
    <text evidence="1">The sequence shown here is derived from an EMBL/GenBank/DDBJ whole genome shotgun (WGS) entry which is preliminary data.</text>
</comment>
<evidence type="ECO:0000313" key="2">
    <source>
        <dbReference type="Proteomes" id="UP000317624"/>
    </source>
</evidence>
<sequence>MEDLRCLLATSNLEVYHDAVREWLYTRWLGRHTEASIQQAIESICICMHGRPYTKVLSDHSGFVGEWPANAPWAMESYFNYLAAQGVAHFAWVYNESRHNLTTMQQMLSRVTQPAVAIFQDVASAYEWLRRCPAVIVQSLVESNKMVSQEKSAVDSAASLHRTMPGRIVAL</sequence>
<protein>
    <recommendedName>
        <fullName evidence="3">STAS/SEC14 domain-containing protein</fullName>
    </recommendedName>
</protein>
<name>A0A558BSE6_9BACT</name>
<accession>A0A558BSE6</accession>
<dbReference type="Proteomes" id="UP000317624">
    <property type="component" value="Unassembled WGS sequence"/>
</dbReference>